<protein>
    <submittedName>
        <fullName evidence="1">Fasciclin domain-containing protein</fullName>
    </submittedName>
</protein>
<dbReference type="Gene3D" id="2.30.180.10">
    <property type="entry name" value="FAS1 domain"/>
    <property type="match status" value="1"/>
</dbReference>
<dbReference type="PANTHER" id="PTHR10900:SF77">
    <property type="entry name" value="FI19380P1"/>
    <property type="match status" value="1"/>
</dbReference>
<dbReference type="InterPro" id="IPR050904">
    <property type="entry name" value="Adhesion/Biosynth-related"/>
</dbReference>
<dbReference type="SMART" id="SM00554">
    <property type="entry name" value="FAS1"/>
    <property type="match status" value="1"/>
</dbReference>
<organism evidence="1">
    <name type="scientific">Lyngbya confervoides BDU141951</name>
    <dbReference type="NCBI Taxonomy" id="1574623"/>
    <lineage>
        <taxon>Bacteria</taxon>
        <taxon>Bacillati</taxon>
        <taxon>Cyanobacteriota</taxon>
        <taxon>Cyanophyceae</taxon>
        <taxon>Oscillatoriophycideae</taxon>
        <taxon>Oscillatoriales</taxon>
        <taxon>Microcoleaceae</taxon>
        <taxon>Lyngbya</taxon>
    </lineage>
</organism>
<dbReference type="EMBL" id="JTHE02000003">
    <property type="protein sequence ID" value="NEV68528.1"/>
    <property type="molecule type" value="Genomic_DNA"/>
</dbReference>
<reference evidence="1" key="3">
    <citation type="submission" date="2020-02" db="EMBL/GenBank/DDBJ databases">
        <authorList>
            <person name="Sarangi A.N."/>
            <person name="Ghosh S."/>
            <person name="Mukherjee M."/>
            <person name="Tripathy S."/>
        </authorList>
    </citation>
    <scope>NUCLEOTIDE SEQUENCE</scope>
    <source>
        <strain evidence="1">BDU141951</strain>
    </source>
</reference>
<sequence length="194" mass="20066">MSKSFFQKRLVIGLVGLGAIATLGACQASTTDTAVEPTDEEMATEEPMAMEEESGTIVDVAAGNETFSTLVQAVEAAGLADTLAAEGPYTVFAPTNEAFEALPEGTVEQLLQPENQETLTQILAYHVLPQEIPAAEVVSGDVDTAAGTPVSVNVDDATGNVSVNEATVVQADVQASNGVIHAIDQVLLPPDVQL</sequence>
<dbReference type="AlphaFoldDB" id="A0A0C1YHQ8"/>
<dbReference type="GO" id="GO:0005615">
    <property type="term" value="C:extracellular space"/>
    <property type="evidence" value="ECO:0007669"/>
    <property type="project" value="TreeGrafter"/>
</dbReference>
<accession>A0A0C1YHQ8</accession>
<dbReference type="InterPro" id="IPR036378">
    <property type="entry name" value="FAS1_dom_sf"/>
</dbReference>
<proteinExistence type="predicted"/>
<dbReference type="FunFam" id="2.30.180.10:FF:000019">
    <property type="entry name" value="Cell surface lipoprotein"/>
    <property type="match status" value="1"/>
</dbReference>
<gene>
    <name evidence="1" type="ORF">QQ91_015555</name>
</gene>
<dbReference type="Pfam" id="PF02469">
    <property type="entry name" value="Fasciclin"/>
    <property type="match status" value="1"/>
</dbReference>
<evidence type="ECO:0000313" key="1">
    <source>
        <dbReference type="EMBL" id="NEV68528.1"/>
    </source>
</evidence>
<dbReference type="PANTHER" id="PTHR10900">
    <property type="entry name" value="PERIOSTIN-RELATED"/>
    <property type="match status" value="1"/>
</dbReference>
<dbReference type="PROSITE" id="PS50213">
    <property type="entry name" value="FAS1"/>
    <property type="match status" value="1"/>
</dbReference>
<reference evidence="1" key="1">
    <citation type="submission" date="2014-11" db="EMBL/GenBank/DDBJ databases">
        <authorList>
            <person name="Malar M.C."/>
            <person name="Sen D."/>
            <person name="Tripathy S."/>
        </authorList>
    </citation>
    <scope>NUCLEOTIDE SEQUENCE</scope>
    <source>
        <strain evidence="1">BDU141951</strain>
    </source>
</reference>
<name>A0A0C1YHQ8_9CYAN</name>
<comment type="caution">
    <text evidence="1">The sequence shown here is derived from an EMBL/GenBank/DDBJ whole genome shotgun (WGS) entry which is preliminary data.</text>
</comment>
<reference evidence="1" key="2">
    <citation type="journal article" date="2015" name="Genome Announc.">
        <title>Draft Genome Sequence of Filamentous Marine Cyanobacterium Lyngbya confervoides Strain BDU141951.</title>
        <authorList>
            <person name="Chandrababunaidu M.M."/>
            <person name="Sen D."/>
            <person name="Tripathy S."/>
        </authorList>
    </citation>
    <scope>NUCLEOTIDE SEQUENCE</scope>
    <source>
        <strain evidence="1">BDU141951</strain>
    </source>
</reference>
<dbReference type="PROSITE" id="PS51257">
    <property type="entry name" value="PROKAR_LIPOPROTEIN"/>
    <property type="match status" value="1"/>
</dbReference>
<dbReference type="SUPFAM" id="SSF82153">
    <property type="entry name" value="FAS1 domain"/>
    <property type="match status" value="1"/>
</dbReference>
<dbReference type="InterPro" id="IPR000782">
    <property type="entry name" value="FAS1_domain"/>
</dbReference>